<keyword evidence="1 4" id="KW-0808">Transferase</keyword>
<evidence type="ECO:0000259" key="3">
    <source>
        <dbReference type="Pfam" id="PF06722"/>
    </source>
</evidence>
<dbReference type="Pfam" id="PF03033">
    <property type="entry name" value="Glyco_transf_28"/>
    <property type="match status" value="1"/>
</dbReference>
<dbReference type="GO" id="GO:0016906">
    <property type="term" value="F:sterol 3-beta-glucosyltransferase activity"/>
    <property type="evidence" value="ECO:0007669"/>
    <property type="project" value="UniProtKB-ARBA"/>
</dbReference>
<sequence>MKIVFISIGTRGDIQPSCVLGQELKKRGHQVRIATEERVKYVVDKYDLEYFEIIGDSCASLFDETEEGRKWMNSLSLEALLKEKKNLDMNTPGRFESFYYACEGMDLILPSALAYTEAFSINEKLGIPFIPLWLLPTMGTGAFPHMFLTDKNFYFKFLNKMTYKMIAKVCYKQEADRVAVWRKNFLQLGPLPKSIAQQMMEHTDQPVIMAFHEKILKSEKRPSEWSDNICLPGFMFPSTENTSPMPEKVAKFLEAGEPPVVFGLGSMPNPYGAKVVQIVKSVIKRLHLRCIFLKGWSVMKDMKDEEDIIFADNIDHGLLFQKCSVIIHHGGVGSTAAALRSGVPSIVTWMYFDQPYWAKRTEEMGCGRQIKLNDMTEPMLLDALKDIYRNSSYKVRALEVAIEINKANGSKDAADFIEQSLEKFDRVKNTTTVKINEI</sequence>
<dbReference type="FunFam" id="3.40.50.2000:FF:000009">
    <property type="entry name" value="Sterol 3-beta-glucosyltransferase UGT80A2"/>
    <property type="match status" value="1"/>
</dbReference>
<feature type="domain" description="Glycosyltransferase family 28 N-terminal" evidence="2">
    <location>
        <begin position="3"/>
        <end position="70"/>
    </location>
</feature>
<feature type="domain" description="Erythromycin biosynthesis protein CIII-like C-terminal" evidence="3">
    <location>
        <begin position="310"/>
        <end position="403"/>
    </location>
</feature>
<comment type="caution">
    <text evidence="4">The sequence shown here is derived from an EMBL/GenBank/DDBJ whole genome shotgun (WGS) entry which is preliminary data.</text>
</comment>
<dbReference type="InParanoid" id="D3BF41"/>
<protein>
    <submittedName>
        <fullName evidence="4">Putative glycosyltransferase</fullName>
    </submittedName>
</protein>
<dbReference type="PANTHER" id="PTHR48050">
    <property type="entry name" value="STEROL 3-BETA-GLUCOSYLTRANSFERASE"/>
    <property type="match status" value="1"/>
</dbReference>
<organism evidence="4 5">
    <name type="scientific">Heterostelium pallidum (strain ATCC 26659 / Pp 5 / PN500)</name>
    <name type="common">Cellular slime mold</name>
    <name type="synonym">Polysphondylium pallidum</name>
    <dbReference type="NCBI Taxonomy" id="670386"/>
    <lineage>
        <taxon>Eukaryota</taxon>
        <taxon>Amoebozoa</taxon>
        <taxon>Evosea</taxon>
        <taxon>Eumycetozoa</taxon>
        <taxon>Dictyostelia</taxon>
        <taxon>Acytosteliales</taxon>
        <taxon>Acytosteliaceae</taxon>
        <taxon>Heterostelium</taxon>
    </lineage>
</organism>
<reference evidence="4 5" key="1">
    <citation type="journal article" date="2011" name="Genome Res.">
        <title>Phylogeny-wide analysis of social amoeba genomes highlights ancient origins for complex intercellular communication.</title>
        <authorList>
            <person name="Heidel A.J."/>
            <person name="Lawal H.M."/>
            <person name="Felder M."/>
            <person name="Schilde C."/>
            <person name="Helps N.R."/>
            <person name="Tunggal B."/>
            <person name="Rivero F."/>
            <person name="John U."/>
            <person name="Schleicher M."/>
            <person name="Eichinger L."/>
            <person name="Platzer M."/>
            <person name="Noegel A.A."/>
            <person name="Schaap P."/>
            <person name="Gloeckner G."/>
        </authorList>
    </citation>
    <scope>NUCLEOTIDE SEQUENCE [LARGE SCALE GENOMIC DNA]</scope>
    <source>
        <strain evidence="5">ATCC 26659 / Pp 5 / PN500</strain>
    </source>
</reference>
<dbReference type="CDD" id="cd03784">
    <property type="entry name" value="GT1_Gtf-like"/>
    <property type="match status" value="1"/>
</dbReference>
<dbReference type="InterPro" id="IPR004276">
    <property type="entry name" value="GlycoTrans_28_N"/>
</dbReference>
<evidence type="ECO:0000259" key="2">
    <source>
        <dbReference type="Pfam" id="PF03033"/>
    </source>
</evidence>
<keyword evidence="5" id="KW-1185">Reference proteome</keyword>
<dbReference type="Pfam" id="PF06722">
    <property type="entry name" value="EryCIII-like_C"/>
    <property type="match status" value="1"/>
</dbReference>
<dbReference type="EMBL" id="ADBJ01000031">
    <property type="protein sequence ID" value="EFA80522.1"/>
    <property type="molecule type" value="Genomic_DNA"/>
</dbReference>
<proteinExistence type="predicted"/>
<dbReference type="InterPro" id="IPR050426">
    <property type="entry name" value="Glycosyltransferase_28"/>
</dbReference>
<dbReference type="GO" id="GO:0005975">
    <property type="term" value="P:carbohydrate metabolic process"/>
    <property type="evidence" value="ECO:0007669"/>
    <property type="project" value="InterPro"/>
</dbReference>
<dbReference type="AlphaFoldDB" id="D3BF41"/>
<dbReference type="PANTHER" id="PTHR48050:SF19">
    <property type="entry name" value="GLYCOSYL TRANSFERASE FAMILY 28 C-TERMINAL DOMAIN-CONTAINING PROTEIN-RELATED"/>
    <property type="match status" value="1"/>
</dbReference>
<dbReference type="Gene3D" id="3.40.50.2000">
    <property type="entry name" value="Glycogen Phosphorylase B"/>
    <property type="match status" value="2"/>
</dbReference>
<dbReference type="STRING" id="670386.D3BF41"/>
<gene>
    <name evidence="4" type="primary">ugt2</name>
    <name evidence="4" type="ORF">PPL_07358</name>
</gene>
<evidence type="ECO:0000313" key="4">
    <source>
        <dbReference type="EMBL" id="EFA80522.1"/>
    </source>
</evidence>
<name>D3BF41_HETP5</name>
<dbReference type="RefSeq" id="XP_020432642.1">
    <property type="nucleotide sequence ID" value="XM_020578194.1"/>
</dbReference>
<dbReference type="InterPro" id="IPR002213">
    <property type="entry name" value="UDP_glucos_trans"/>
</dbReference>
<dbReference type="Proteomes" id="UP000001396">
    <property type="component" value="Unassembled WGS sequence"/>
</dbReference>
<evidence type="ECO:0000256" key="1">
    <source>
        <dbReference type="ARBA" id="ARBA00022679"/>
    </source>
</evidence>
<dbReference type="GeneID" id="31362839"/>
<dbReference type="InterPro" id="IPR010610">
    <property type="entry name" value="EryCIII-like_C"/>
</dbReference>
<dbReference type="OMA" id="WIREHGI"/>
<dbReference type="SUPFAM" id="SSF53756">
    <property type="entry name" value="UDP-Glycosyltransferase/glycogen phosphorylase"/>
    <property type="match status" value="1"/>
</dbReference>
<accession>D3BF41</accession>
<dbReference type="FunCoup" id="D3BF41">
    <property type="interactions" value="3"/>
</dbReference>
<evidence type="ECO:0000313" key="5">
    <source>
        <dbReference type="Proteomes" id="UP000001396"/>
    </source>
</evidence>